<dbReference type="GO" id="GO:0005730">
    <property type="term" value="C:nucleolus"/>
    <property type="evidence" value="ECO:0007669"/>
    <property type="project" value="TreeGrafter"/>
</dbReference>
<comment type="caution">
    <text evidence="7">The sequence shown here is derived from an EMBL/GenBank/DDBJ whole genome shotgun (WGS) entry which is preliminary data.</text>
</comment>
<dbReference type="PANTHER" id="PTHR14369">
    <property type="entry name" value="SURFEIT LOCUS PROTEIN 6"/>
    <property type="match status" value="1"/>
</dbReference>
<name>A0A2S4W9E2_9BASI</name>
<proteinExistence type="inferred from homology"/>
<dbReference type="InterPro" id="IPR029190">
    <property type="entry name" value="Rrp14/SURF6_C"/>
</dbReference>
<organism evidence="7 8">
    <name type="scientific">Puccinia striiformis</name>
    <dbReference type="NCBI Taxonomy" id="27350"/>
    <lineage>
        <taxon>Eukaryota</taxon>
        <taxon>Fungi</taxon>
        <taxon>Dikarya</taxon>
        <taxon>Basidiomycota</taxon>
        <taxon>Pucciniomycotina</taxon>
        <taxon>Pucciniomycetes</taxon>
        <taxon>Pucciniales</taxon>
        <taxon>Pucciniaceae</taxon>
        <taxon>Puccinia</taxon>
    </lineage>
</organism>
<feature type="compositionally biased region" description="Low complexity" evidence="4">
    <location>
        <begin position="462"/>
        <end position="481"/>
    </location>
</feature>
<evidence type="ECO:0000259" key="5">
    <source>
        <dbReference type="Pfam" id="PF04935"/>
    </source>
</evidence>
<dbReference type="AlphaFoldDB" id="A0A2S4W9E2"/>
<feature type="region of interest" description="Disordered" evidence="4">
    <location>
        <begin position="63"/>
        <end position="142"/>
    </location>
</feature>
<dbReference type="Pfam" id="PF04935">
    <property type="entry name" value="SURF6"/>
    <property type="match status" value="1"/>
</dbReference>
<feature type="compositionally biased region" description="Polar residues" evidence="4">
    <location>
        <begin position="289"/>
        <end position="310"/>
    </location>
</feature>
<feature type="domain" description="Ribosomal RNA-processing protein 14 N-terminal" evidence="6">
    <location>
        <begin position="33"/>
        <end position="96"/>
    </location>
</feature>
<dbReference type="InterPro" id="IPR007019">
    <property type="entry name" value="SURF6"/>
</dbReference>
<reference evidence="8" key="3">
    <citation type="journal article" date="2018" name="Mol. Plant Microbe Interact.">
        <title>Genome sequence resources for the wheat stripe rust pathogen (Puccinia striiformis f. sp. tritici) and the barley stripe rust pathogen (Puccinia striiformis f. sp. hordei).</title>
        <authorList>
            <person name="Xia C."/>
            <person name="Wang M."/>
            <person name="Yin C."/>
            <person name="Cornejo O.E."/>
            <person name="Hulbert S.H."/>
            <person name="Chen X."/>
        </authorList>
    </citation>
    <scope>NUCLEOTIDE SEQUENCE [LARGE SCALE GENOMIC DNA]</scope>
    <source>
        <strain evidence="8">93TX-2</strain>
    </source>
</reference>
<evidence type="ECO:0000256" key="3">
    <source>
        <dbReference type="ARBA" id="ARBA00023242"/>
    </source>
</evidence>
<comment type="similarity">
    <text evidence="2">Belongs to the SURF6 family.</text>
</comment>
<reference evidence="7 8" key="1">
    <citation type="submission" date="2017-12" db="EMBL/GenBank/DDBJ databases">
        <title>Gene loss provides genomic basis for host adaptation in cereal stripe rust fungi.</title>
        <authorList>
            <person name="Xia C."/>
        </authorList>
    </citation>
    <scope>NUCLEOTIDE SEQUENCE [LARGE SCALE GENOMIC DNA]</scope>
    <source>
        <strain evidence="7 8">93TX-2</strain>
    </source>
</reference>
<feature type="compositionally biased region" description="Polar residues" evidence="4">
    <location>
        <begin position="240"/>
        <end position="262"/>
    </location>
</feature>
<reference evidence="8" key="2">
    <citation type="journal article" date="2018" name="BMC Genomics">
        <title>Genomic insights into host adaptation between the wheat stripe rust pathogen (Puccinia striiformis f. sp. tritici) and the barley stripe rust pathogen (Puccinia striiformis f. sp. hordei).</title>
        <authorList>
            <person name="Xia C."/>
            <person name="Wang M."/>
            <person name="Yin C."/>
            <person name="Cornejo O.E."/>
            <person name="Hulbert S.H."/>
            <person name="Chen X."/>
        </authorList>
    </citation>
    <scope>NUCLEOTIDE SEQUENCE [LARGE SCALE GENOMIC DNA]</scope>
    <source>
        <strain evidence="8">93TX-2</strain>
    </source>
</reference>
<comment type="subcellular location">
    <subcellularLocation>
        <location evidence="1">Nucleus</location>
    </subcellularLocation>
</comment>
<feature type="compositionally biased region" description="Basic and acidic residues" evidence="4">
    <location>
        <begin position="190"/>
        <end position="230"/>
    </location>
</feature>
<evidence type="ECO:0000313" key="7">
    <source>
        <dbReference type="EMBL" id="POW18376.1"/>
    </source>
</evidence>
<feature type="compositionally biased region" description="Polar residues" evidence="4">
    <location>
        <begin position="344"/>
        <end position="353"/>
    </location>
</feature>
<evidence type="ECO:0000259" key="6">
    <source>
        <dbReference type="Pfam" id="PF15459"/>
    </source>
</evidence>
<accession>A0A2S4W9E2</accession>
<dbReference type="VEuPathDB" id="FungiDB:PSHT_05882"/>
<dbReference type="EMBL" id="PKSM01000066">
    <property type="protein sequence ID" value="POW18376.1"/>
    <property type="molecule type" value="Genomic_DNA"/>
</dbReference>
<evidence type="ECO:0000256" key="4">
    <source>
        <dbReference type="SAM" id="MobiDB-lite"/>
    </source>
</evidence>
<evidence type="ECO:0000256" key="2">
    <source>
        <dbReference type="ARBA" id="ARBA00005904"/>
    </source>
</evidence>
<dbReference type="InterPro" id="IPR029188">
    <property type="entry name" value="Rrp14_N"/>
</dbReference>
<feature type="compositionally biased region" description="Low complexity" evidence="4">
    <location>
        <begin position="273"/>
        <end position="283"/>
    </location>
</feature>
<keyword evidence="8" id="KW-1185">Reference proteome</keyword>
<feature type="compositionally biased region" description="Acidic residues" evidence="4">
    <location>
        <begin position="124"/>
        <end position="137"/>
    </location>
</feature>
<dbReference type="GO" id="GO:0003723">
    <property type="term" value="F:RNA binding"/>
    <property type="evidence" value="ECO:0007669"/>
    <property type="project" value="TreeGrafter"/>
</dbReference>
<sequence length="605" mass="67508">MSAALWTRLEEARDEQVSESMEPTELESLSASILAHDKEFQELLRMIPPKYYISQQQFSLTSFPDKQSNKKKNKKLVQSVDPALKRQQKRAKYDPDSLPTIPQLQGLNKNAGGSGGKSKTTEPCSEESDDSENEESKEEVVVQLSRAELQAKLQKRIECLQGASSSSSSQRPNSNTIATTEDQSVTVVNGKDELLDLERKKRGEMRDRRRKERKEARAKEKQIKLDQDSQKRKKSFPASAKTSNTPSGSGNLQKGGNVQAKTIVSKEDQPTLPKSKSNNQSPSKAEKPASTTTTSAEGSQSSTTKLNPASQEPDLAFSSLSFDLKQSSGLSGGVDLGGAGGSSQNKNPSWTSKKPQEAKTALDRRDAYLAKLTPEARERAEESKKWEKANLQASGTKVMDDRKKLDKAIKKQGKEKKKMKDQWSERIKVVEKLKHDKQKKRSANIQARKDQIKDKKNGVKAKGNNHSNSKPKSSGSNSTSKNNKKKSVKGGRRNILTSPANKRIQRPPAPRARPGAPTAFNPTFQDENPRSEKKRVEKKIVGWRYGAVFEVVSDPCTIEDETGIAPVWRTIRDAKVRKLSPTNRYRFPTRTSYNNRLEIHSTFLF</sequence>
<dbReference type="OrthoDB" id="444809at2759"/>
<protein>
    <recommendedName>
        <fullName evidence="9">Ribosomal RNA-processing protein 14/surfeit locus protein 6 C-terminal domain-containing protein</fullName>
    </recommendedName>
</protein>
<feature type="compositionally biased region" description="Basic and acidic residues" evidence="4">
    <location>
        <begin position="354"/>
        <end position="388"/>
    </location>
</feature>
<feature type="compositionally biased region" description="Gly residues" evidence="4">
    <location>
        <begin position="330"/>
        <end position="341"/>
    </location>
</feature>
<keyword evidence="3" id="KW-0539">Nucleus</keyword>
<evidence type="ECO:0008006" key="9">
    <source>
        <dbReference type="Google" id="ProtNLM"/>
    </source>
</evidence>
<feature type="compositionally biased region" description="Basic and acidic residues" evidence="4">
    <location>
        <begin position="418"/>
        <end position="434"/>
    </location>
</feature>
<feature type="region of interest" description="Disordered" evidence="4">
    <location>
        <begin position="160"/>
        <end position="535"/>
    </location>
</feature>
<dbReference type="Pfam" id="PF15459">
    <property type="entry name" value="RRP14"/>
    <property type="match status" value="1"/>
</dbReference>
<feature type="compositionally biased region" description="Basic and acidic residues" evidence="4">
    <location>
        <begin position="447"/>
        <end position="457"/>
    </location>
</feature>
<gene>
    <name evidence="7" type="ORF">PSHT_05882</name>
</gene>
<evidence type="ECO:0000256" key="1">
    <source>
        <dbReference type="ARBA" id="ARBA00004123"/>
    </source>
</evidence>
<feature type="domain" description="Ribosomal RNA-processing protein 14/surfeit locus protein 6 C-terminal" evidence="5">
    <location>
        <begin position="198"/>
        <end position="457"/>
    </location>
</feature>
<dbReference type="PANTHER" id="PTHR14369:SF0">
    <property type="entry name" value="SURFEIT LOCUS PROTEIN 6"/>
    <property type="match status" value="1"/>
</dbReference>
<feature type="compositionally biased region" description="Basic and acidic residues" evidence="4">
    <location>
        <begin position="398"/>
        <end position="409"/>
    </location>
</feature>
<dbReference type="Proteomes" id="UP000238274">
    <property type="component" value="Unassembled WGS sequence"/>
</dbReference>
<dbReference type="GO" id="GO:0042273">
    <property type="term" value="P:ribosomal large subunit biogenesis"/>
    <property type="evidence" value="ECO:0007669"/>
    <property type="project" value="TreeGrafter"/>
</dbReference>
<feature type="compositionally biased region" description="Polar residues" evidence="4">
    <location>
        <begin position="170"/>
        <end position="187"/>
    </location>
</feature>
<evidence type="ECO:0000313" key="8">
    <source>
        <dbReference type="Proteomes" id="UP000238274"/>
    </source>
</evidence>
<feature type="compositionally biased region" description="Basic residues" evidence="4">
    <location>
        <begin position="482"/>
        <end position="492"/>
    </location>
</feature>
<dbReference type="GO" id="GO:0003677">
    <property type="term" value="F:DNA binding"/>
    <property type="evidence" value="ECO:0007669"/>
    <property type="project" value="TreeGrafter"/>
</dbReference>
<dbReference type="GO" id="GO:0042274">
    <property type="term" value="P:ribosomal small subunit biogenesis"/>
    <property type="evidence" value="ECO:0007669"/>
    <property type="project" value="TreeGrafter"/>
</dbReference>